<keyword evidence="8" id="KW-1185">Reference proteome</keyword>
<evidence type="ECO:0000313" key="7">
    <source>
        <dbReference type="EMBL" id="GAA4415912.1"/>
    </source>
</evidence>
<dbReference type="Gene3D" id="3.30.450.40">
    <property type="match status" value="1"/>
</dbReference>
<dbReference type="InterPro" id="IPR050707">
    <property type="entry name" value="HTH_MetabolicPath_Reg"/>
</dbReference>
<evidence type="ECO:0000256" key="2">
    <source>
        <dbReference type="ARBA" id="ARBA00023125"/>
    </source>
</evidence>
<dbReference type="InterPro" id="IPR014757">
    <property type="entry name" value="Tscrpt_reg_IclR_C"/>
</dbReference>
<keyword evidence="3" id="KW-0804">Transcription</keyword>
<evidence type="ECO:0000259" key="5">
    <source>
        <dbReference type="PROSITE" id="PS51077"/>
    </source>
</evidence>
<feature type="compositionally biased region" description="Basic residues" evidence="4">
    <location>
        <begin position="264"/>
        <end position="273"/>
    </location>
</feature>
<evidence type="ECO:0000256" key="3">
    <source>
        <dbReference type="ARBA" id="ARBA00023163"/>
    </source>
</evidence>
<evidence type="ECO:0000259" key="6">
    <source>
        <dbReference type="PROSITE" id="PS51078"/>
    </source>
</evidence>
<dbReference type="SUPFAM" id="SSF46785">
    <property type="entry name" value="Winged helix' DNA-binding domain"/>
    <property type="match status" value="1"/>
</dbReference>
<dbReference type="PANTHER" id="PTHR30136">
    <property type="entry name" value="HELIX-TURN-HELIX TRANSCRIPTIONAL REGULATOR, ICLR FAMILY"/>
    <property type="match status" value="1"/>
</dbReference>
<dbReference type="InterPro" id="IPR036388">
    <property type="entry name" value="WH-like_DNA-bd_sf"/>
</dbReference>
<dbReference type="PROSITE" id="PS51077">
    <property type="entry name" value="HTH_ICLR"/>
    <property type="match status" value="1"/>
</dbReference>
<dbReference type="SMART" id="SM00346">
    <property type="entry name" value="HTH_ICLR"/>
    <property type="match status" value="1"/>
</dbReference>
<name>A0ABP8KU45_9MICO</name>
<dbReference type="Pfam" id="PF09339">
    <property type="entry name" value="HTH_IclR"/>
    <property type="match status" value="1"/>
</dbReference>
<dbReference type="Gene3D" id="1.10.10.10">
    <property type="entry name" value="Winged helix-like DNA-binding domain superfamily/Winged helix DNA-binding domain"/>
    <property type="match status" value="1"/>
</dbReference>
<dbReference type="PANTHER" id="PTHR30136:SF24">
    <property type="entry name" value="HTH-TYPE TRANSCRIPTIONAL REPRESSOR ALLR"/>
    <property type="match status" value="1"/>
</dbReference>
<feature type="domain" description="IclR-ED" evidence="6">
    <location>
        <begin position="74"/>
        <end position="257"/>
    </location>
</feature>
<reference evidence="8" key="1">
    <citation type="journal article" date="2019" name="Int. J. Syst. Evol. Microbiol.">
        <title>The Global Catalogue of Microorganisms (GCM) 10K type strain sequencing project: providing services to taxonomists for standard genome sequencing and annotation.</title>
        <authorList>
            <consortium name="The Broad Institute Genomics Platform"/>
            <consortium name="The Broad Institute Genome Sequencing Center for Infectious Disease"/>
            <person name="Wu L."/>
            <person name="Ma J."/>
        </authorList>
    </citation>
    <scope>NUCLEOTIDE SEQUENCE [LARGE SCALE GENOMIC DNA]</scope>
    <source>
        <strain evidence="8">JCM 17810</strain>
    </source>
</reference>
<dbReference type="PROSITE" id="PS51078">
    <property type="entry name" value="ICLR_ED"/>
    <property type="match status" value="1"/>
</dbReference>
<organism evidence="7 8">
    <name type="scientific">Georgenia halophila</name>
    <dbReference type="NCBI Taxonomy" id="620889"/>
    <lineage>
        <taxon>Bacteria</taxon>
        <taxon>Bacillati</taxon>
        <taxon>Actinomycetota</taxon>
        <taxon>Actinomycetes</taxon>
        <taxon>Micrococcales</taxon>
        <taxon>Bogoriellaceae</taxon>
        <taxon>Georgenia</taxon>
    </lineage>
</organism>
<feature type="domain" description="HTH iclR-type" evidence="5">
    <location>
        <begin position="12"/>
        <end position="73"/>
    </location>
</feature>
<evidence type="ECO:0000256" key="1">
    <source>
        <dbReference type="ARBA" id="ARBA00023015"/>
    </source>
</evidence>
<feature type="region of interest" description="Disordered" evidence="4">
    <location>
        <begin position="250"/>
        <end position="273"/>
    </location>
</feature>
<dbReference type="EMBL" id="BAABGN010000001">
    <property type="protein sequence ID" value="GAA4415912.1"/>
    <property type="molecule type" value="Genomic_DNA"/>
</dbReference>
<keyword evidence="1" id="KW-0805">Transcription regulation</keyword>
<gene>
    <name evidence="7" type="ORF">GCM10023169_02690</name>
</gene>
<accession>A0ABP8KU45</accession>
<dbReference type="InterPro" id="IPR036390">
    <property type="entry name" value="WH_DNA-bd_sf"/>
</dbReference>
<dbReference type="SUPFAM" id="SSF55781">
    <property type="entry name" value="GAF domain-like"/>
    <property type="match status" value="1"/>
</dbReference>
<protein>
    <submittedName>
        <fullName evidence="7">IclR family transcriptional regulator</fullName>
    </submittedName>
</protein>
<sequence>MDTASLDQTGKRTAAARVLALFGAFASGGGSLTLSEISRHAGLTMTTTHRLAKEVLEWGGLELDDTGHYRLSQKMLDLVSSSTQALRLRETAVPHLVELHQRTGLTVHLSVRDGRNVMYLESLRRHENYTGQNRIGGRLPLHATATGLVLLAFSDQSVLDEYLSEPLKGYTEYTITDAPTLLRTLREIRKNGYSIASKFLGEGAGSVAAPVMGPGGTVETAVGLTYKADRCDPCRLADQARVTANRVSQALRQKKAPPDPRTVKFNRRHAGLA</sequence>
<keyword evidence="2" id="KW-0238">DNA-binding</keyword>
<dbReference type="Pfam" id="PF01614">
    <property type="entry name" value="IclR_C"/>
    <property type="match status" value="1"/>
</dbReference>
<proteinExistence type="predicted"/>
<dbReference type="InterPro" id="IPR029016">
    <property type="entry name" value="GAF-like_dom_sf"/>
</dbReference>
<dbReference type="Proteomes" id="UP001500622">
    <property type="component" value="Unassembled WGS sequence"/>
</dbReference>
<dbReference type="InterPro" id="IPR005471">
    <property type="entry name" value="Tscrpt_reg_IclR_N"/>
</dbReference>
<comment type="caution">
    <text evidence="7">The sequence shown here is derived from an EMBL/GenBank/DDBJ whole genome shotgun (WGS) entry which is preliminary data.</text>
</comment>
<evidence type="ECO:0000313" key="8">
    <source>
        <dbReference type="Proteomes" id="UP001500622"/>
    </source>
</evidence>
<evidence type="ECO:0000256" key="4">
    <source>
        <dbReference type="SAM" id="MobiDB-lite"/>
    </source>
</evidence>